<dbReference type="PANTHER" id="PTHR33841:SF5">
    <property type="entry name" value="DNA METHYLASE (MODIFICATION METHYLASE) (METHYLTRANSFERASE)-RELATED"/>
    <property type="match status" value="1"/>
</dbReference>
<evidence type="ECO:0000256" key="4">
    <source>
        <dbReference type="ARBA" id="ARBA00022679"/>
    </source>
</evidence>
<dbReference type="InterPro" id="IPR002052">
    <property type="entry name" value="DNA_methylase_N6_adenine_CS"/>
</dbReference>
<dbReference type="Proteomes" id="UP000720344">
    <property type="component" value="Unassembled WGS sequence"/>
</dbReference>
<dbReference type="CDD" id="cd02440">
    <property type="entry name" value="AdoMet_MTases"/>
    <property type="match status" value="1"/>
</dbReference>
<comment type="caution">
    <text evidence="8">The sequence shown here is derived from an EMBL/GenBank/DDBJ whole genome shotgun (WGS) entry which is preliminary data.</text>
</comment>
<dbReference type="GO" id="GO:0032259">
    <property type="term" value="P:methylation"/>
    <property type="evidence" value="ECO:0007669"/>
    <property type="project" value="UniProtKB-KW"/>
</dbReference>
<dbReference type="InterPro" id="IPR029063">
    <property type="entry name" value="SAM-dependent_MTases_sf"/>
</dbReference>
<keyword evidence="5" id="KW-0949">S-adenosyl-L-methionine</keyword>
<protein>
    <recommendedName>
        <fullName evidence="2">site-specific DNA-methyltransferase (adenine-specific)</fullName>
        <ecNumber evidence="2">2.1.1.72</ecNumber>
    </recommendedName>
</protein>
<accession>A0ABX0WM51</accession>
<dbReference type="Pfam" id="PF07669">
    <property type="entry name" value="Eco57I"/>
    <property type="match status" value="1"/>
</dbReference>
<dbReference type="InterPro" id="IPR011639">
    <property type="entry name" value="MethylTrfase_TaqI-like_dom"/>
</dbReference>
<dbReference type="EC" id="2.1.1.72" evidence="2"/>
<evidence type="ECO:0000313" key="9">
    <source>
        <dbReference type="Proteomes" id="UP000720344"/>
    </source>
</evidence>
<dbReference type="RefSeq" id="WP_167682367.1">
    <property type="nucleotide sequence ID" value="NZ_JAATWB010000008.1"/>
</dbReference>
<evidence type="ECO:0000313" key="8">
    <source>
        <dbReference type="EMBL" id="NJA89809.1"/>
    </source>
</evidence>
<dbReference type="GO" id="GO:0008168">
    <property type="term" value="F:methyltransferase activity"/>
    <property type="evidence" value="ECO:0007669"/>
    <property type="project" value="UniProtKB-KW"/>
</dbReference>
<gene>
    <name evidence="8" type="ORF">HCX48_11320</name>
</gene>
<comment type="similarity">
    <text evidence="1">Belongs to the N(4)/N(6)-methyltransferase family.</text>
</comment>
<comment type="catalytic activity">
    <reaction evidence="6">
        <text>a 2'-deoxyadenosine in DNA + S-adenosyl-L-methionine = an N(6)-methyl-2'-deoxyadenosine in DNA + S-adenosyl-L-homocysteine + H(+)</text>
        <dbReference type="Rhea" id="RHEA:15197"/>
        <dbReference type="Rhea" id="RHEA-COMP:12418"/>
        <dbReference type="Rhea" id="RHEA-COMP:12419"/>
        <dbReference type="ChEBI" id="CHEBI:15378"/>
        <dbReference type="ChEBI" id="CHEBI:57856"/>
        <dbReference type="ChEBI" id="CHEBI:59789"/>
        <dbReference type="ChEBI" id="CHEBI:90615"/>
        <dbReference type="ChEBI" id="CHEBI:90616"/>
        <dbReference type="EC" id="2.1.1.72"/>
    </reaction>
</comment>
<dbReference type="InterPro" id="IPR050953">
    <property type="entry name" value="N4_N6_ade-DNA_methylase"/>
</dbReference>
<dbReference type="EMBL" id="JAATWB010000008">
    <property type="protein sequence ID" value="NJA89809.1"/>
    <property type="molecule type" value="Genomic_DNA"/>
</dbReference>
<dbReference type="PRINTS" id="PR00507">
    <property type="entry name" value="N12N6MTFRASE"/>
</dbReference>
<dbReference type="PANTHER" id="PTHR33841">
    <property type="entry name" value="DNA METHYLTRANSFERASE YEEA-RELATED"/>
    <property type="match status" value="1"/>
</dbReference>
<dbReference type="Gene3D" id="3.40.50.150">
    <property type="entry name" value="Vaccinia Virus protein VP39"/>
    <property type="match status" value="1"/>
</dbReference>
<organism evidence="8 9">
    <name type="scientific">Rhodocyclus gracilis</name>
    <dbReference type="NCBI Taxonomy" id="2929842"/>
    <lineage>
        <taxon>Bacteria</taxon>
        <taxon>Pseudomonadati</taxon>
        <taxon>Pseudomonadota</taxon>
        <taxon>Betaproteobacteria</taxon>
        <taxon>Rhodocyclales</taxon>
        <taxon>Rhodocyclaceae</taxon>
        <taxon>Rhodocyclus</taxon>
    </lineage>
</organism>
<evidence type="ECO:0000256" key="5">
    <source>
        <dbReference type="ARBA" id="ARBA00022691"/>
    </source>
</evidence>
<keyword evidence="9" id="KW-1185">Reference proteome</keyword>
<reference evidence="9" key="1">
    <citation type="submission" date="2020-03" db="EMBL/GenBank/DDBJ databases">
        <title>Whole-genome sequence of the purple nonsulfur bacterium Rhodocyclus tenuis DSM112.</title>
        <authorList>
            <person name="Kyndt J.A."/>
            <person name="Meyer T.E."/>
        </authorList>
    </citation>
    <scope>NUCLEOTIDE SEQUENCE [LARGE SCALE GENOMIC DNA]</scope>
    <source>
        <strain evidence="9">DSM 112</strain>
    </source>
</reference>
<keyword evidence="3 8" id="KW-0489">Methyltransferase</keyword>
<evidence type="ECO:0000256" key="1">
    <source>
        <dbReference type="ARBA" id="ARBA00006594"/>
    </source>
</evidence>
<proteinExistence type="inferred from homology"/>
<evidence type="ECO:0000256" key="2">
    <source>
        <dbReference type="ARBA" id="ARBA00011900"/>
    </source>
</evidence>
<dbReference type="SUPFAM" id="SSF53335">
    <property type="entry name" value="S-adenosyl-L-methionine-dependent methyltransferases"/>
    <property type="match status" value="1"/>
</dbReference>
<feature type="domain" description="Type II methyltransferase M.TaqI-like" evidence="7">
    <location>
        <begin position="239"/>
        <end position="325"/>
    </location>
</feature>
<evidence type="ECO:0000259" key="7">
    <source>
        <dbReference type="Pfam" id="PF07669"/>
    </source>
</evidence>
<name>A0ABX0WM51_9RHOO</name>
<sequence length="597" mass="65054">MVTMRNQAIQIQAVDPAVDPLTRYHACKAMARGYAEARKSEKTRLAHARAFCALAIQAFWSAQCEVHSAKLKIKPLGLSLPNLAVDVQRIAGETGRLIATFPAEDAGYLIGSIYTVMLPSSLRSEMGAFYTPPPLVARLLDQIEAAGFDLARGTAIDPACGGGAFLAPLALRMVAHDGGASPEWTLRRLGKRLKGIELDPFAAWMSTVLLEAAVLPLCVAAKRRMADVVVVGDALRPRELGQFDLVIGNPPYGRVKLDEPMRNHYSRSLYGHANLYGLFTDLALRLVKPSGILAYLTPTSFLGGQYYKALRRLLTDETAPFSVDFISDRDGVFDDVLQETMLTTYVKSLQITPAQVSVVVPQGLNAAKVEMIGAVYVNDQGNPWLLPRNSKDSAFLNAIARMPTRIADLGYVVATGQLVWNRHKDQLRTVAGAESLPLIWAESVTASGFSFSADRRNHVPYINVLRNQAHLITRNAAVLVQRTTSKEQNRRLLAAVLPQRFLDESGGAVIENHLNLVYSPAGIMPKVSLGTIAALLNTEAADRAFRCISGSVAVSAYELNALPLPTVDQLVELERLIRRGAVKATIERKVASFYGAE</sequence>
<evidence type="ECO:0000256" key="6">
    <source>
        <dbReference type="ARBA" id="ARBA00047942"/>
    </source>
</evidence>
<dbReference type="PROSITE" id="PS00092">
    <property type="entry name" value="N6_MTASE"/>
    <property type="match status" value="1"/>
</dbReference>
<keyword evidence="4" id="KW-0808">Transferase</keyword>
<evidence type="ECO:0000256" key="3">
    <source>
        <dbReference type="ARBA" id="ARBA00022603"/>
    </source>
</evidence>